<accession>A0A7S3ECC0</accession>
<dbReference type="GO" id="GO:0005506">
    <property type="term" value="F:iron ion binding"/>
    <property type="evidence" value="ECO:0007669"/>
    <property type="project" value="InterPro"/>
</dbReference>
<dbReference type="EMBL" id="HBHW01013961">
    <property type="protein sequence ID" value="CAE0042812.1"/>
    <property type="molecule type" value="Transcribed_RNA"/>
</dbReference>
<organism evidence="3">
    <name type="scientific">Rhodosorus marinus</name>
    <dbReference type="NCBI Taxonomy" id="101924"/>
    <lineage>
        <taxon>Eukaryota</taxon>
        <taxon>Rhodophyta</taxon>
        <taxon>Stylonematophyceae</taxon>
        <taxon>Stylonematales</taxon>
        <taxon>Stylonemataceae</taxon>
        <taxon>Rhodosorus</taxon>
    </lineage>
</organism>
<name>A0A7S3ECC0_9RHOD</name>
<reference evidence="3" key="1">
    <citation type="submission" date="2021-01" db="EMBL/GenBank/DDBJ databases">
        <authorList>
            <person name="Corre E."/>
            <person name="Pelletier E."/>
            <person name="Niang G."/>
            <person name="Scheremetjew M."/>
            <person name="Finn R."/>
            <person name="Kale V."/>
            <person name="Holt S."/>
            <person name="Cochrane G."/>
            <person name="Meng A."/>
            <person name="Brown T."/>
            <person name="Cohen L."/>
        </authorList>
    </citation>
    <scope>NUCLEOTIDE SEQUENCE</scope>
    <source>
        <strain evidence="3">CCMP 769</strain>
    </source>
</reference>
<proteinExistence type="predicted"/>
<sequence length="272" mass="30499">MDGGGFVVGFVGHWAPLERKRGRMMMVSSEGRALGGSYAPRQRRGPPTSLPEPDYSKYDENILNVFLMARFQRALERELDMPTEHVEFDQIVSLSHKIRSEYNHDPLVVRQRVQAVFEDVFGGVLPMLYKSIFAERVPRISEQLAAIATSIGSQWLMGPNELTTQMRTVEIERCRFLEASGCVNACVNGCKKPTEAFMSNSMGVDLYIEPNYEDFSCKFQFGQQPPPESDDPAFGEPCFLQCPTATRAMKSDGFLLGSKCENTPFSAPNTEL</sequence>
<feature type="region of interest" description="Disordered" evidence="1">
    <location>
        <begin position="34"/>
        <end position="53"/>
    </location>
</feature>
<evidence type="ECO:0000313" key="3">
    <source>
        <dbReference type="EMBL" id="CAE0042812.1"/>
    </source>
</evidence>
<evidence type="ECO:0000259" key="2">
    <source>
        <dbReference type="Pfam" id="PF13225"/>
    </source>
</evidence>
<evidence type="ECO:0000256" key="1">
    <source>
        <dbReference type="SAM" id="MobiDB-lite"/>
    </source>
</evidence>
<protein>
    <recommendedName>
        <fullName evidence="2">Beta-carotene isomerase D27-like C-terminal domain-containing protein</fullName>
    </recommendedName>
</protein>
<dbReference type="InterPro" id="IPR038938">
    <property type="entry name" value="D27-like"/>
</dbReference>
<evidence type="ECO:0000313" key="5">
    <source>
        <dbReference type="EMBL" id="CAE0042816.1"/>
    </source>
</evidence>
<dbReference type="PANTHER" id="PTHR33591:SF2">
    <property type="entry name" value="BETA-CAROTENE ISOMERASE D27"/>
    <property type="match status" value="1"/>
</dbReference>
<dbReference type="PANTHER" id="PTHR33591">
    <property type="entry name" value="BETA-CAROTENE ISOMERASE D27"/>
    <property type="match status" value="1"/>
</dbReference>
<dbReference type="EMBL" id="HBHW01013963">
    <property type="protein sequence ID" value="CAE0042814.1"/>
    <property type="molecule type" value="Transcribed_RNA"/>
</dbReference>
<dbReference type="Pfam" id="PF13225">
    <property type="entry name" value="D27-like_C"/>
    <property type="match status" value="1"/>
</dbReference>
<dbReference type="InterPro" id="IPR025114">
    <property type="entry name" value="D27-like_C"/>
</dbReference>
<dbReference type="AlphaFoldDB" id="A0A7S3ECC0"/>
<evidence type="ECO:0000313" key="4">
    <source>
        <dbReference type="EMBL" id="CAE0042814.1"/>
    </source>
</evidence>
<gene>
    <name evidence="3" type="ORF">RMAR00112_LOCUS10783</name>
    <name evidence="4" type="ORF">RMAR00112_LOCUS10785</name>
    <name evidence="5" type="ORF">RMAR00112_LOCUS10787</name>
</gene>
<feature type="domain" description="Beta-carotene isomerase D27-like C-terminal" evidence="2">
    <location>
        <begin position="162"/>
        <end position="229"/>
    </location>
</feature>
<dbReference type="EMBL" id="HBHW01013965">
    <property type="protein sequence ID" value="CAE0042816.1"/>
    <property type="molecule type" value="Transcribed_RNA"/>
</dbReference>